<keyword evidence="3" id="KW-1185">Reference proteome</keyword>
<feature type="compositionally biased region" description="Basic and acidic residues" evidence="1">
    <location>
        <begin position="36"/>
        <end position="55"/>
    </location>
</feature>
<proteinExistence type="predicted"/>
<evidence type="ECO:0000256" key="1">
    <source>
        <dbReference type="SAM" id="MobiDB-lite"/>
    </source>
</evidence>
<name>A0A4D6NHX7_VIGUN</name>
<reference evidence="2 3" key="1">
    <citation type="submission" date="2019-04" db="EMBL/GenBank/DDBJ databases">
        <title>An improved genome assembly and genetic linkage map for asparagus bean, Vigna unguiculata ssp. sesquipedialis.</title>
        <authorList>
            <person name="Xia Q."/>
            <person name="Zhang R."/>
            <person name="Dong Y."/>
        </authorList>
    </citation>
    <scope>NUCLEOTIDE SEQUENCE [LARGE SCALE GENOMIC DNA]</scope>
    <source>
        <tissue evidence="2">Leaf</tissue>
    </source>
</reference>
<sequence length="55" mass="5465">MAAISAALESPGRDEQNRLVVGRNCSSGGGGGGDGDDGRSGGNERRRDGGCSKLT</sequence>
<dbReference type="AlphaFoldDB" id="A0A4D6NHX7"/>
<gene>
    <name evidence="2" type="ORF">DEO72_LG10g2780</name>
</gene>
<protein>
    <submittedName>
        <fullName evidence="2">Uncharacterized protein</fullName>
    </submittedName>
</protein>
<dbReference type="Proteomes" id="UP000501690">
    <property type="component" value="Linkage Group LG10"/>
</dbReference>
<feature type="region of interest" description="Disordered" evidence="1">
    <location>
        <begin position="1"/>
        <end position="55"/>
    </location>
</feature>
<accession>A0A4D6NHX7</accession>
<evidence type="ECO:0000313" key="2">
    <source>
        <dbReference type="EMBL" id="QCE11547.1"/>
    </source>
</evidence>
<dbReference type="EMBL" id="CP039354">
    <property type="protein sequence ID" value="QCE11547.1"/>
    <property type="molecule type" value="Genomic_DNA"/>
</dbReference>
<evidence type="ECO:0000313" key="3">
    <source>
        <dbReference type="Proteomes" id="UP000501690"/>
    </source>
</evidence>
<organism evidence="2 3">
    <name type="scientific">Vigna unguiculata</name>
    <name type="common">Cowpea</name>
    <dbReference type="NCBI Taxonomy" id="3917"/>
    <lineage>
        <taxon>Eukaryota</taxon>
        <taxon>Viridiplantae</taxon>
        <taxon>Streptophyta</taxon>
        <taxon>Embryophyta</taxon>
        <taxon>Tracheophyta</taxon>
        <taxon>Spermatophyta</taxon>
        <taxon>Magnoliopsida</taxon>
        <taxon>eudicotyledons</taxon>
        <taxon>Gunneridae</taxon>
        <taxon>Pentapetalae</taxon>
        <taxon>rosids</taxon>
        <taxon>fabids</taxon>
        <taxon>Fabales</taxon>
        <taxon>Fabaceae</taxon>
        <taxon>Papilionoideae</taxon>
        <taxon>50 kb inversion clade</taxon>
        <taxon>NPAAA clade</taxon>
        <taxon>indigoferoid/millettioid clade</taxon>
        <taxon>Phaseoleae</taxon>
        <taxon>Vigna</taxon>
    </lineage>
</organism>